<sequence length="217" mass="24693">MSQKSHLHALLLVTHSGSPAAGILQTLHKDIACKLLIASPHDHRSVQPILADILLFDNDAMTLETMQQWQPMVSEITRQAILNVVNSPSGLIGDYLLDMPIEGIFYRNDSKDILCQGINTLLAGNMWISRELSARLLSRMDPQQKRHELRDCDLSRREQEVAELMIMGASNREISERLFVSLHTVKSHLHNIFRKINVGNRRQALNHLRNSISRLPR</sequence>
<dbReference type="PANTHER" id="PTHR44688:SF16">
    <property type="entry name" value="DNA-BINDING TRANSCRIPTIONAL ACTIVATOR DEVR_DOSR"/>
    <property type="match status" value="1"/>
</dbReference>
<keyword evidence="2" id="KW-0238">DNA-binding</keyword>
<evidence type="ECO:0000313" key="5">
    <source>
        <dbReference type="EMBL" id="MFC0266561.1"/>
    </source>
</evidence>
<keyword evidence="6" id="KW-1185">Reference proteome</keyword>
<feature type="domain" description="HTH luxR-type" evidence="4">
    <location>
        <begin position="147"/>
        <end position="212"/>
    </location>
</feature>
<dbReference type="PRINTS" id="PR00038">
    <property type="entry name" value="HTHLUXR"/>
</dbReference>
<gene>
    <name evidence="5" type="ORF">ACFFHW_00880</name>
</gene>
<dbReference type="InterPro" id="IPR016032">
    <property type="entry name" value="Sig_transdc_resp-reg_C-effctor"/>
</dbReference>
<comment type="caution">
    <text evidence="5">The sequence shown here is derived from an EMBL/GenBank/DDBJ whole genome shotgun (WGS) entry which is preliminary data.</text>
</comment>
<dbReference type="Pfam" id="PF00196">
    <property type="entry name" value="GerE"/>
    <property type="match status" value="1"/>
</dbReference>
<organism evidence="5 6">
    <name type="scientific">Kushneria aurantia</name>
    <dbReference type="NCBI Taxonomy" id="504092"/>
    <lineage>
        <taxon>Bacteria</taxon>
        <taxon>Pseudomonadati</taxon>
        <taxon>Pseudomonadota</taxon>
        <taxon>Gammaproteobacteria</taxon>
        <taxon>Oceanospirillales</taxon>
        <taxon>Halomonadaceae</taxon>
        <taxon>Kushneria</taxon>
    </lineage>
</organism>
<dbReference type="InterPro" id="IPR036388">
    <property type="entry name" value="WH-like_DNA-bd_sf"/>
</dbReference>
<dbReference type="Proteomes" id="UP001589814">
    <property type="component" value="Unassembled WGS sequence"/>
</dbReference>
<evidence type="ECO:0000256" key="3">
    <source>
        <dbReference type="ARBA" id="ARBA00023163"/>
    </source>
</evidence>
<protein>
    <submittedName>
        <fullName evidence="5">LuxR C-terminal-related transcriptional regulator</fullName>
    </submittedName>
</protein>
<dbReference type="SUPFAM" id="SSF46894">
    <property type="entry name" value="C-terminal effector domain of the bipartite response regulators"/>
    <property type="match status" value="1"/>
</dbReference>
<accession>A0ABV6FYY1</accession>
<dbReference type="PANTHER" id="PTHR44688">
    <property type="entry name" value="DNA-BINDING TRANSCRIPTIONAL ACTIVATOR DEVR_DOSR"/>
    <property type="match status" value="1"/>
</dbReference>
<keyword evidence="3" id="KW-0804">Transcription</keyword>
<dbReference type="RefSeq" id="WP_083920912.1">
    <property type="nucleotide sequence ID" value="NZ_JBHLVX010000003.1"/>
</dbReference>
<reference evidence="5 6" key="1">
    <citation type="submission" date="2024-09" db="EMBL/GenBank/DDBJ databases">
        <authorList>
            <person name="Sun Q."/>
            <person name="Mori K."/>
        </authorList>
    </citation>
    <scope>NUCLEOTIDE SEQUENCE [LARGE SCALE GENOMIC DNA]</scope>
    <source>
        <strain evidence="5 6">CCM 7415</strain>
    </source>
</reference>
<evidence type="ECO:0000256" key="2">
    <source>
        <dbReference type="ARBA" id="ARBA00023125"/>
    </source>
</evidence>
<dbReference type="SMART" id="SM00421">
    <property type="entry name" value="HTH_LUXR"/>
    <property type="match status" value="1"/>
</dbReference>
<keyword evidence="1" id="KW-0805">Transcription regulation</keyword>
<proteinExistence type="predicted"/>
<dbReference type="EMBL" id="JBHLVX010000003">
    <property type="protein sequence ID" value="MFC0266561.1"/>
    <property type="molecule type" value="Genomic_DNA"/>
</dbReference>
<dbReference type="InterPro" id="IPR000792">
    <property type="entry name" value="Tscrpt_reg_LuxR_C"/>
</dbReference>
<dbReference type="PROSITE" id="PS50043">
    <property type="entry name" value="HTH_LUXR_2"/>
    <property type="match status" value="1"/>
</dbReference>
<name>A0ABV6FYY1_9GAMM</name>
<dbReference type="Gene3D" id="3.40.50.2300">
    <property type="match status" value="1"/>
</dbReference>
<evidence type="ECO:0000256" key="1">
    <source>
        <dbReference type="ARBA" id="ARBA00023015"/>
    </source>
</evidence>
<evidence type="ECO:0000313" key="6">
    <source>
        <dbReference type="Proteomes" id="UP001589814"/>
    </source>
</evidence>
<evidence type="ECO:0000259" key="4">
    <source>
        <dbReference type="PROSITE" id="PS50043"/>
    </source>
</evidence>
<dbReference type="Gene3D" id="1.10.10.10">
    <property type="entry name" value="Winged helix-like DNA-binding domain superfamily/Winged helix DNA-binding domain"/>
    <property type="match status" value="1"/>
</dbReference>
<dbReference type="PROSITE" id="PS00622">
    <property type="entry name" value="HTH_LUXR_1"/>
    <property type="match status" value="1"/>
</dbReference>
<dbReference type="CDD" id="cd06170">
    <property type="entry name" value="LuxR_C_like"/>
    <property type="match status" value="1"/>
</dbReference>